<proteinExistence type="predicted"/>
<dbReference type="AlphaFoldDB" id="A0A6L9XUG0"/>
<dbReference type="EMBL" id="JAAGWY010000001">
    <property type="protein sequence ID" value="NEN04917.1"/>
    <property type="molecule type" value="Genomic_DNA"/>
</dbReference>
<gene>
    <name evidence="1" type="ORF">G3T36_03440</name>
</gene>
<reference evidence="1 2" key="1">
    <citation type="journal article" date="2014" name="J. Microbiol.">
        <title>Diaminobutyricibacter tongyongensis gen. nov., sp. nov. and Homoserinibacter gongjuensis gen. nov., sp. nov. belong to the family Microbacteriaceae.</title>
        <authorList>
            <person name="Kim S.J."/>
            <person name="Ahn J.H."/>
            <person name="Weon H.Y."/>
            <person name="Hamada M."/>
            <person name="Suzuki K."/>
            <person name="Kwon S.W."/>
        </authorList>
    </citation>
    <scope>NUCLEOTIDE SEQUENCE [LARGE SCALE GENOMIC DNA]</scope>
    <source>
        <strain evidence="1 2">NBRC 108724</strain>
    </source>
</reference>
<dbReference type="RefSeq" id="WP_163288000.1">
    <property type="nucleotide sequence ID" value="NZ_JAAGWY010000001.1"/>
</dbReference>
<keyword evidence="2" id="KW-1185">Reference proteome</keyword>
<evidence type="ECO:0000313" key="1">
    <source>
        <dbReference type="EMBL" id="NEN04917.1"/>
    </source>
</evidence>
<evidence type="ECO:0000313" key="2">
    <source>
        <dbReference type="Proteomes" id="UP000474967"/>
    </source>
</evidence>
<dbReference type="SUPFAM" id="SSF54427">
    <property type="entry name" value="NTF2-like"/>
    <property type="match status" value="1"/>
</dbReference>
<dbReference type="Gene3D" id="3.10.450.50">
    <property type="match status" value="1"/>
</dbReference>
<accession>A0A6L9XUG0</accession>
<dbReference type="Proteomes" id="UP000474967">
    <property type="component" value="Unassembled WGS sequence"/>
</dbReference>
<comment type="caution">
    <text evidence="1">The sequence shown here is derived from an EMBL/GenBank/DDBJ whole genome shotgun (WGS) entry which is preliminary data.</text>
</comment>
<organism evidence="1 2">
    <name type="scientific">Leifsonia tongyongensis</name>
    <dbReference type="NCBI Taxonomy" id="1268043"/>
    <lineage>
        <taxon>Bacteria</taxon>
        <taxon>Bacillati</taxon>
        <taxon>Actinomycetota</taxon>
        <taxon>Actinomycetes</taxon>
        <taxon>Micrococcales</taxon>
        <taxon>Microbacteriaceae</taxon>
        <taxon>Leifsonia</taxon>
    </lineage>
</organism>
<sequence>MDEVERRVVDHFRDAMAAGDAEAVRLALHPYLHWTEPSGSVVRGRVNVLAALSTGGVPALPGSVELRDGQIYRWVCESVGEEEPLAE</sequence>
<protein>
    <submittedName>
        <fullName evidence="1">Nuclear transport factor 2 family protein</fullName>
    </submittedName>
</protein>
<name>A0A6L9XUG0_9MICO</name>
<dbReference type="InterPro" id="IPR032710">
    <property type="entry name" value="NTF2-like_dom_sf"/>
</dbReference>